<comment type="caution">
    <text evidence="1">The sequence shown here is derived from an EMBL/GenBank/DDBJ whole genome shotgun (WGS) entry which is preliminary data.</text>
</comment>
<organism evidence="1 2">
    <name type="scientific">Streptomyces violaceolatus</name>
    <dbReference type="NCBI Taxonomy" id="67378"/>
    <lineage>
        <taxon>Bacteria</taxon>
        <taxon>Bacillati</taxon>
        <taxon>Actinomycetota</taxon>
        <taxon>Actinomycetes</taxon>
        <taxon>Kitasatosporales</taxon>
        <taxon>Streptomycetaceae</taxon>
        <taxon>Streptomyces</taxon>
        <taxon>Streptomyces violaceoruber group</taxon>
    </lineage>
</organism>
<name>A0ABN3TL54_9ACTN</name>
<dbReference type="GeneID" id="91389375"/>
<sequence>MRDAALALSEEPYGWDGPKIAEHAGVGKKLIWQQQAAARAARERARKQR</sequence>
<accession>A0ABN3TL54</accession>
<gene>
    <name evidence="1" type="ORF">GCM10010310_80410</name>
</gene>
<reference evidence="1 2" key="1">
    <citation type="journal article" date="2019" name="Int. J. Syst. Evol. Microbiol.">
        <title>The Global Catalogue of Microorganisms (GCM) 10K type strain sequencing project: providing services to taxonomists for standard genome sequencing and annotation.</title>
        <authorList>
            <consortium name="The Broad Institute Genomics Platform"/>
            <consortium name="The Broad Institute Genome Sequencing Center for Infectious Disease"/>
            <person name="Wu L."/>
            <person name="Ma J."/>
        </authorList>
    </citation>
    <scope>NUCLEOTIDE SEQUENCE [LARGE SCALE GENOMIC DNA]</scope>
    <source>
        <strain evidence="1 2">JCM 4531</strain>
    </source>
</reference>
<dbReference type="EMBL" id="BAAASK010000066">
    <property type="protein sequence ID" value="GAA2705473.1"/>
    <property type="molecule type" value="Genomic_DNA"/>
</dbReference>
<proteinExistence type="predicted"/>
<dbReference type="RefSeq" id="WP_189285668.1">
    <property type="nucleotide sequence ID" value="NZ_BAAASK010000066.1"/>
</dbReference>
<dbReference type="Proteomes" id="UP001499989">
    <property type="component" value="Unassembled WGS sequence"/>
</dbReference>
<protein>
    <submittedName>
        <fullName evidence="1">Uncharacterized protein</fullName>
    </submittedName>
</protein>
<evidence type="ECO:0000313" key="2">
    <source>
        <dbReference type="Proteomes" id="UP001499989"/>
    </source>
</evidence>
<evidence type="ECO:0000313" key="1">
    <source>
        <dbReference type="EMBL" id="GAA2705473.1"/>
    </source>
</evidence>
<keyword evidence="2" id="KW-1185">Reference proteome</keyword>